<keyword evidence="2" id="KW-0677">Repeat</keyword>
<dbReference type="PANTHER" id="PTHR14221:SF31">
    <property type="entry name" value="TRANSDUCIN_WD40 REPEAT-LIKE SUPERFAMILY PROTEIN"/>
    <property type="match status" value="1"/>
</dbReference>
<dbReference type="Pfam" id="PF00400">
    <property type="entry name" value="WD40"/>
    <property type="match status" value="3"/>
</dbReference>
<dbReference type="InterPro" id="IPR015943">
    <property type="entry name" value="WD40/YVTN_repeat-like_dom_sf"/>
</dbReference>
<evidence type="ECO:0000313" key="6">
    <source>
        <dbReference type="Proteomes" id="UP001604277"/>
    </source>
</evidence>
<evidence type="ECO:0000256" key="2">
    <source>
        <dbReference type="ARBA" id="ARBA00022737"/>
    </source>
</evidence>
<accession>A0ABD1WPT5</accession>
<dbReference type="PANTHER" id="PTHR14221">
    <property type="entry name" value="WD REPEAT DOMAIN 44"/>
    <property type="match status" value="1"/>
</dbReference>
<dbReference type="InterPro" id="IPR040324">
    <property type="entry name" value="WDR44/Dgr2"/>
</dbReference>
<evidence type="ECO:0000256" key="1">
    <source>
        <dbReference type="ARBA" id="ARBA00022574"/>
    </source>
</evidence>
<keyword evidence="6" id="KW-1185">Reference proteome</keyword>
<organism evidence="5 6">
    <name type="scientific">Forsythia ovata</name>
    <dbReference type="NCBI Taxonomy" id="205694"/>
    <lineage>
        <taxon>Eukaryota</taxon>
        <taxon>Viridiplantae</taxon>
        <taxon>Streptophyta</taxon>
        <taxon>Embryophyta</taxon>
        <taxon>Tracheophyta</taxon>
        <taxon>Spermatophyta</taxon>
        <taxon>Magnoliopsida</taxon>
        <taxon>eudicotyledons</taxon>
        <taxon>Gunneridae</taxon>
        <taxon>Pentapetalae</taxon>
        <taxon>asterids</taxon>
        <taxon>lamiids</taxon>
        <taxon>Lamiales</taxon>
        <taxon>Oleaceae</taxon>
        <taxon>Forsythieae</taxon>
        <taxon>Forsythia</taxon>
    </lineage>
</organism>
<dbReference type="PROSITE" id="PS50294">
    <property type="entry name" value="WD_REPEATS_REGION"/>
    <property type="match status" value="3"/>
</dbReference>
<name>A0ABD1WPT5_9LAMI</name>
<dbReference type="InterPro" id="IPR001680">
    <property type="entry name" value="WD40_rpt"/>
</dbReference>
<dbReference type="EMBL" id="JBFOLJ010000002">
    <property type="protein sequence ID" value="KAL2551510.1"/>
    <property type="molecule type" value="Genomic_DNA"/>
</dbReference>
<feature type="repeat" description="WD" evidence="3">
    <location>
        <begin position="344"/>
        <end position="376"/>
    </location>
</feature>
<dbReference type="SUPFAM" id="SSF50978">
    <property type="entry name" value="WD40 repeat-like"/>
    <property type="match status" value="1"/>
</dbReference>
<comment type="caution">
    <text evidence="5">The sequence shown here is derived from an EMBL/GenBank/DDBJ whole genome shotgun (WGS) entry which is preliminary data.</text>
</comment>
<evidence type="ECO:0000313" key="5">
    <source>
        <dbReference type="EMBL" id="KAL2551567.1"/>
    </source>
</evidence>
<dbReference type="InterPro" id="IPR036322">
    <property type="entry name" value="WD40_repeat_dom_sf"/>
</dbReference>
<dbReference type="Gene3D" id="2.130.10.10">
    <property type="entry name" value="YVTN repeat-like/Quinoprotein amine dehydrogenase"/>
    <property type="match status" value="1"/>
</dbReference>
<reference evidence="6" key="1">
    <citation type="submission" date="2024-07" db="EMBL/GenBank/DDBJ databases">
        <title>Two chromosome-level genome assemblies of Korean endemic species Abeliophyllum distichum and Forsythia ovata (Oleaceae).</title>
        <authorList>
            <person name="Jang H."/>
        </authorList>
    </citation>
    <scope>NUCLEOTIDE SEQUENCE [LARGE SCALE GENOMIC DNA]</scope>
</reference>
<gene>
    <name evidence="4" type="ORF">Fot_05129</name>
    <name evidence="5" type="ORF">Fot_05186</name>
</gene>
<dbReference type="PRINTS" id="PR00320">
    <property type="entry name" value="GPROTEINBRPT"/>
</dbReference>
<reference evidence="5" key="2">
    <citation type="submission" date="2024-07" db="EMBL/GenBank/DDBJ databases">
        <title>Two chromosome-level genome assemblies of Korean endemic species Abeliophyllum distichum and Forsythia ovata (Oleaceae).</title>
        <authorList>
            <person name="Mun J.H."/>
        </authorList>
    </citation>
    <scope>NUCLEOTIDE SEQUENCE</scope>
    <source>
        <strain evidence="5">KNKB202402200001</strain>
        <tissue evidence="5">Leaf</tissue>
    </source>
</reference>
<protein>
    <submittedName>
        <fullName evidence="5">Transducin/WD40 repeat-like superfamily protein</fullName>
    </submittedName>
</protein>
<feature type="repeat" description="WD" evidence="3">
    <location>
        <begin position="304"/>
        <end position="344"/>
    </location>
</feature>
<evidence type="ECO:0000313" key="4">
    <source>
        <dbReference type="EMBL" id="KAL2551510.1"/>
    </source>
</evidence>
<sequence>MLSFDEGEEVFFDTRDYLSPDESVIVKEDSVCGDLGYEIWLREPKSVEERRESFLKRMDFVDCPSLCELETMGLERVIQSSGAVSSSCGSSGPNINDNLVCDREELKGGSTCLVDDFEQDMTIDAERQIYENPLSDEQCKLDQVRVCSQESHNVDKTKKKKKMMHWWKHFVKKMKKNRGTKLSNEPKLFRQEGTMSWMKIEQYKKRFMECTAVYAVQEICAHHGLIWTMKFSPDGQYLASGGEDGIVCIWCVSSLDLSCEDSKCNFGVQDIEGKSSSRRTNLSSTSVVIPERIFHIEEQPLKKFHGHAGDVLDVAWSTTNHILSSSMDKTVRLWHVDSDKCLGVFYHSNYVTCVQFNPVDDNYFISGSIDGKVRIWGVHDRRVVDWANVQDVVTAVCYQPNGKGFIVGSVSGNCRFYEKSGNEFLLNAKIDIRGQKKASGNKITGIQFLKNESQRVMITSEDSKIRILDGLEVVHKYRGLPKSKTQMSASFTSSGRHIISVGENCHIYVWNYDELYVQTSKQAKSVRSCEHFFFQGVSVALPWSGVDTEQDGSACASFQSRLQTHDHLEASLRVWDSERFSLANWFSMDGSSRSSITWPEEKLPLWDLPPSEHDCQPLNNYSDHLQPQQLPKNNSHGSRILSTTWGLVILTAGWDGMIRTFHNYGLPVRI</sequence>
<dbReference type="InterPro" id="IPR020472">
    <property type="entry name" value="WD40_PAC1"/>
</dbReference>
<dbReference type="PROSITE" id="PS50082">
    <property type="entry name" value="WD_REPEATS_2"/>
    <property type="match status" value="3"/>
</dbReference>
<dbReference type="EMBL" id="JBFOLJ010000002">
    <property type="protein sequence ID" value="KAL2551567.1"/>
    <property type="molecule type" value="Genomic_DNA"/>
</dbReference>
<keyword evidence="1 3" id="KW-0853">WD repeat</keyword>
<evidence type="ECO:0000256" key="3">
    <source>
        <dbReference type="PROSITE-ProRule" id="PRU00221"/>
    </source>
</evidence>
<dbReference type="AlphaFoldDB" id="A0ABD1WPT5"/>
<dbReference type="SMART" id="SM00320">
    <property type="entry name" value="WD40"/>
    <property type="match status" value="7"/>
</dbReference>
<proteinExistence type="predicted"/>
<dbReference type="Proteomes" id="UP001604277">
    <property type="component" value="Unassembled WGS sequence"/>
</dbReference>
<dbReference type="FunFam" id="2.130.10.10:FF:000849">
    <property type="entry name" value="WD repeat-containing protein 44"/>
    <property type="match status" value="1"/>
</dbReference>
<feature type="repeat" description="WD" evidence="3">
    <location>
        <begin position="219"/>
        <end position="250"/>
    </location>
</feature>